<dbReference type="Gene3D" id="1.10.10.60">
    <property type="entry name" value="Homeodomain-like"/>
    <property type="match status" value="1"/>
</dbReference>
<dbReference type="AlphaFoldDB" id="A0AAV8QTS5"/>
<evidence type="ECO:0000256" key="1">
    <source>
        <dbReference type="SAM" id="MobiDB-lite"/>
    </source>
</evidence>
<feature type="compositionally biased region" description="Polar residues" evidence="1">
    <location>
        <begin position="163"/>
        <end position="173"/>
    </location>
</feature>
<evidence type="ECO:0000313" key="2">
    <source>
        <dbReference type="EMBL" id="KAJ8490942.1"/>
    </source>
</evidence>
<comment type="caution">
    <text evidence="2">The sequence shown here is derived from an EMBL/GenBank/DDBJ whole genome shotgun (WGS) entry which is preliminary data.</text>
</comment>
<gene>
    <name evidence="2" type="ORF">OPV22_012663</name>
</gene>
<evidence type="ECO:0000313" key="3">
    <source>
        <dbReference type="Proteomes" id="UP001222027"/>
    </source>
</evidence>
<proteinExistence type="predicted"/>
<dbReference type="PANTHER" id="PTHR47206">
    <property type="entry name" value="HOMEODOMAIN-LIKE SUPERFAMILY PROTEIN"/>
    <property type="match status" value="1"/>
</dbReference>
<dbReference type="PANTHER" id="PTHR47206:SF1">
    <property type="entry name" value="HOMEODOMAIN-LIKE SUPERFAMILY PROTEIN"/>
    <property type="match status" value="1"/>
</dbReference>
<feature type="region of interest" description="Disordered" evidence="1">
    <location>
        <begin position="612"/>
        <end position="631"/>
    </location>
</feature>
<keyword evidence="3" id="KW-1185">Reference proteome</keyword>
<dbReference type="Proteomes" id="UP001222027">
    <property type="component" value="Unassembled WGS sequence"/>
</dbReference>
<dbReference type="EMBL" id="JAQQAF010000004">
    <property type="protein sequence ID" value="KAJ8490942.1"/>
    <property type="molecule type" value="Genomic_DNA"/>
</dbReference>
<feature type="region of interest" description="Disordered" evidence="1">
    <location>
        <begin position="162"/>
        <end position="203"/>
    </location>
</feature>
<organism evidence="2 3">
    <name type="scientific">Ensete ventricosum</name>
    <name type="common">Abyssinian banana</name>
    <name type="synonym">Musa ensete</name>
    <dbReference type="NCBI Taxonomy" id="4639"/>
    <lineage>
        <taxon>Eukaryota</taxon>
        <taxon>Viridiplantae</taxon>
        <taxon>Streptophyta</taxon>
        <taxon>Embryophyta</taxon>
        <taxon>Tracheophyta</taxon>
        <taxon>Spermatophyta</taxon>
        <taxon>Magnoliopsida</taxon>
        <taxon>Liliopsida</taxon>
        <taxon>Zingiberales</taxon>
        <taxon>Musaceae</taxon>
        <taxon>Ensete</taxon>
    </lineage>
</organism>
<accession>A0AAV8QTS5</accession>
<reference evidence="2 3" key="1">
    <citation type="submission" date="2022-12" db="EMBL/GenBank/DDBJ databases">
        <title>Chromosome-scale assembly of the Ensete ventricosum genome.</title>
        <authorList>
            <person name="Dussert Y."/>
            <person name="Stocks J."/>
            <person name="Wendawek A."/>
            <person name="Woldeyes F."/>
            <person name="Nichols R.A."/>
            <person name="Borrell J.S."/>
        </authorList>
    </citation>
    <scope>NUCLEOTIDE SEQUENCE [LARGE SCALE GENOMIC DNA]</scope>
    <source>
        <strain evidence="3">cv. Maze</strain>
        <tissue evidence="2">Seeds</tissue>
    </source>
</reference>
<sequence>MTTGATKKVGFSEEDVSLLLQRYSPAVILTLLQEVSQGADVSIDWNALVKRTATGITNAREYQMLWRHLAYHHALLEKTDDGAEPLDDESDLELEIEAVPAASGEALSEAAACVKVLISCGLPREPGPTNRTNLEAPLAVNISSDQRLHLPSDKQLHARVNHESSSAITSLQKQPLPAGTSAHVSNGNDKKRRRTWTEEEDMEIISSGQKFGERNLANIIKRDHQQGRNASQRWSVIRKHDANSLAGSSNKSASLTRSEERMAAAQKAISLALDVPKSGKLSAVLSGGTQLISAASPSVPSAVPSEGLPVSTQPLNQLREASTPATSKKMIVNTSNKSRTTQKKSMVLVKPSTGPSSLIQAAAFAAGGRIATPSTAASLFKAAQSKNAVHIRPNGVSQSSTINNVKSLAVTNTTGLQSASLHFSRPAITMAVQPPENAVSSSASCVRHGGQQEQGCSQGVANNPPNTISHEMAERKDDIDISAIDVDEILAADIKYADEMELDDLMADEPQTDLLNLVKHATEDNDAEANVVKQKDIPSDAKTTENKALEVHDNGDNTLVEKGTASFNGEVGNTSPMEKLDSQNHISNQEQLTGVEIMADEVKNGCNEANQHALPEDTASGSKRHATDDCDISTNDKQLHEQINDLIRLPPKSLSAANNSIKFCLSVPQ</sequence>
<protein>
    <recommendedName>
        <fullName evidence="4">Myb-like domain-containing protein</fullName>
    </recommendedName>
</protein>
<name>A0AAV8QTS5_ENSVE</name>
<evidence type="ECO:0008006" key="4">
    <source>
        <dbReference type="Google" id="ProtNLM"/>
    </source>
</evidence>